<evidence type="ECO:0000256" key="2">
    <source>
        <dbReference type="SAM" id="MobiDB-lite"/>
    </source>
</evidence>
<evidence type="ECO:0000313" key="4">
    <source>
        <dbReference type="EMBL" id="OQR97287.1"/>
    </source>
</evidence>
<feature type="coiled-coil region" evidence="1">
    <location>
        <begin position="250"/>
        <end position="291"/>
    </location>
</feature>
<feature type="region of interest" description="Disordered" evidence="2">
    <location>
        <begin position="357"/>
        <end position="386"/>
    </location>
</feature>
<gene>
    <name evidence="4" type="ORF">THRCLA_07034</name>
</gene>
<feature type="domain" description="WW" evidence="3">
    <location>
        <begin position="279"/>
        <end position="312"/>
    </location>
</feature>
<sequence>KIQCMLRQHWARQVRRQLEKDRHELFIKHTNAAIEIQRIARGRQGRNRVKAIKQAKIIEAEKKRLSAQRIQSRLRGNQSRAAIRAIQYAKSVIYRQHQRTLKQVKTQLENLVNSLPSQDLSITQTNELEMATKQAEKAMEYDDQEIIRIQCLWRGRKGRFTHHLLLKAKHEREALEYKCAVRIQSRVRGRQGRQVVEKIKQSQFFYETTLAYKRAIRAKEEKQKWVERLDMEKFKIQVEKEKALEHKLKITRKEDELLRLELNVAAQKKLIEEAHLEKEKATAQWKEATDNFGYVYYQNLQTGETSWSVPVDILRHRELLKSEKTSSTEEDISSEEDWEELYNPNNGQMYLHNRKTGETKWSSEPPVAAVDPPKEVKHKEKTETNSIPEPVKEVSVENLKCGLCQKQNAVKECLHCTTTKFYCTSCFNKEHKAVTHHEHDFKILNHDGSRECAMCQHCSEASVKATYYCENCNLSKRYMCQSCYTSSHSTAETIPHKFIHFSAGASLCSQCKGEKLVAQRICYDCSDKFCIDCFSTLHAKGKKKDHNVKDLNVLKVDLGENESYCIQCDVQAAVRVCNLCGDNFCIKCYDDVHSKGRKAEHTYILCKDAATAGDWIEIYDGNRKSNLYYNLATKETLSEKPSVLLLGLERHREMIADALREKKKREVERESEVVALREKVRALEEENELERRHREQQAILEDNPDVLETKPKKKWWKTKAQMEKEKKQREDKVVLSLMITKQRKEKLHQEAMQIGSAGYANTILNSVTPPKQDEQ</sequence>
<dbReference type="CDD" id="cd00201">
    <property type="entry name" value="WW"/>
    <property type="match status" value="2"/>
</dbReference>
<feature type="compositionally biased region" description="Basic and acidic residues" evidence="2">
    <location>
        <begin position="372"/>
        <end position="383"/>
    </location>
</feature>
<evidence type="ECO:0000259" key="3">
    <source>
        <dbReference type="PROSITE" id="PS50020"/>
    </source>
</evidence>
<dbReference type="Gene3D" id="2.20.70.10">
    <property type="match status" value="1"/>
</dbReference>
<name>A0A1V9ZH56_9STRA</name>
<dbReference type="EMBL" id="JNBS01001922">
    <property type="protein sequence ID" value="OQR97287.1"/>
    <property type="molecule type" value="Genomic_DNA"/>
</dbReference>
<dbReference type="STRING" id="74557.A0A1V9ZH56"/>
<organism evidence="4 5">
    <name type="scientific">Thraustotheca clavata</name>
    <dbReference type="NCBI Taxonomy" id="74557"/>
    <lineage>
        <taxon>Eukaryota</taxon>
        <taxon>Sar</taxon>
        <taxon>Stramenopiles</taxon>
        <taxon>Oomycota</taxon>
        <taxon>Saprolegniomycetes</taxon>
        <taxon>Saprolegniales</taxon>
        <taxon>Achlyaceae</taxon>
        <taxon>Thraustotheca</taxon>
    </lineage>
</organism>
<keyword evidence="5" id="KW-1185">Reference proteome</keyword>
<comment type="caution">
    <text evidence="4">The sequence shown here is derived from an EMBL/GenBank/DDBJ whole genome shotgun (WGS) entry which is preliminary data.</text>
</comment>
<evidence type="ECO:0000313" key="5">
    <source>
        <dbReference type="Proteomes" id="UP000243217"/>
    </source>
</evidence>
<dbReference type="SUPFAM" id="SSF51045">
    <property type="entry name" value="WW domain"/>
    <property type="match status" value="1"/>
</dbReference>
<dbReference type="PROSITE" id="PS50020">
    <property type="entry name" value="WW_DOMAIN_2"/>
    <property type="match status" value="1"/>
</dbReference>
<evidence type="ECO:0000256" key="1">
    <source>
        <dbReference type="SAM" id="Coils"/>
    </source>
</evidence>
<dbReference type="AlphaFoldDB" id="A0A1V9ZH56"/>
<dbReference type="OrthoDB" id="6344460at2759"/>
<proteinExistence type="predicted"/>
<keyword evidence="1" id="KW-0175">Coiled coil</keyword>
<feature type="non-terminal residue" evidence="4">
    <location>
        <position position="1"/>
    </location>
</feature>
<dbReference type="InterPro" id="IPR001202">
    <property type="entry name" value="WW_dom"/>
</dbReference>
<dbReference type="PROSITE" id="PS01159">
    <property type="entry name" value="WW_DOMAIN_1"/>
    <property type="match status" value="1"/>
</dbReference>
<dbReference type="InterPro" id="IPR036020">
    <property type="entry name" value="WW_dom_sf"/>
</dbReference>
<dbReference type="CDD" id="cd19757">
    <property type="entry name" value="Bbox1"/>
    <property type="match status" value="2"/>
</dbReference>
<protein>
    <recommendedName>
        <fullName evidence="3">WW domain-containing protein</fullName>
    </recommendedName>
</protein>
<feature type="region of interest" description="Disordered" evidence="2">
    <location>
        <begin position="756"/>
        <end position="775"/>
    </location>
</feature>
<dbReference type="SMART" id="SM00456">
    <property type="entry name" value="WW"/>
    <property type="match status" value="3"/>
</dbReference>
<accession>A0A1V9ZH56</accession>
<dbReference type="Proteomes" id="UP000243217">
    <property type="component" value="Unassembled WGS sequence"/>
</dbReference>
<dbReference type="PROSITE" id="PS50096">
    <property type="entry name" value="IQ"/>
    <property type="match status" value="4"/>
</dbReference>
<feature type="coiled-coil region" evidence="1">
    <location>
        <begin position="648"/>
        <end position="703"/>
    </location>
</feature>
<reference evidence="4 5" key="1">
    <citation type="journal article" date="2014" name="Genome Biol. Evol.">
        <title>The secreted proteins of Achlya hypogyna and Thraustotheca clavata identify the ancestral oomycete secretome and reveal gene acquisitions by horizontal gene transfer.</title>
        <authorList>
            <person name="Misner I."/>
            <person name="Blouin N."/>
            <person name="Leonard G."/>
            <person name="Richards T.A."/>
            <person name="Lane C.E."/>
        </authorList>
    </citation>
    <scope>NUCLEOTIDE SEQUENCE [LARGE SCALE GENOMIC DNA]</scope>
    <source>
        <strain evidence="4 5">ATCC 34112</strain>
    </source>
</reference>